<feature type="transmembrane region" description="Helical" evidence="1">
    <location>
        <begin position="310"/>
        <end position="331"/>
    </location>
</feature>
<proteinExistence type="predicted"/>
<accession>A0A853ZSE6</accession>
<feature type="transmembrane region" description="Helical" evidence="1">
    <location>
        <begin position="35"/>
        <end position="53"/>
    </location>
</feature>
<dbReference type="AlphaFoldDB" id="A0A853ZSE6"/>
<feature type="transmembrane region" description="Helical" evidence="1">
    <location>
        <begin position="273"/>
        <end position="298"/>
    </location>
</feature>
<dbReference type="EMBL" id="MPJD01000019">
    <property type="protein sequence ID" value="OKA23142.1"/>
    <property type="molecule type" value="Genomic_DNA"/>
</dbReference>
<dbReference type="RefSeq" id="WP_073509856.1">
    <property type="nucleotide sequence ID" value="NZ_MPJD01000019.1"/>
</dbReference>
<sequence>MLTLTRSVRTCLAIGLAQGLLLWLASYLTEPGIRFALSTAALVGGINLLLLGASLRERGTAWLVLGLTVVMSAISAWVYWEGGDSSRTSNWLTGTWVCFAVVITYIVTAFILSWPSREGRFPRYEDLFRHAWDTVFIVLLGLLLNGVFWALLLLWGSLFKMLGIVALNQLFSTTGFICVSSMMVLALGLQMGRDNDRVIGLLRGILLTLCRFLLPLSSLIAIVFTFALPFTGLQPIWATGYSTPIMLCLVAANLFLLNGVFQVGEQSSGYPRWLLGIVDLCLLCLPVLVVLAGYSSWLRIEQYGLTPSRILAMLLVAVMLAHTLAAAWAVVVPQRQWLWSLRISNPLIALISVVLLLAIHTPWFSPLQISATNQVKRVLEAKSPVETFDADTLRYRLGPPGTQAFEALLEQVEQGRVLAEPARQVLLKRLKDAQAGKIERESDGRLLEWVGPAVEGSEQFNDPKIGGQGCLYPGCAMWAVDLDQDGQDEVLQLPKYKWSDALYFFKRDSQGNWQRSGAYEGVDNPLEMIEQIREGKVKVVKPRYQSLQTGDQELNPKLDTTPQP</sequence>
<feature type="transmembrane region" description="Helical" evidence="1">
    <location>
        <begin position="92"/>
        <end position="114"/>
    </location>
</feature>
<keyword evidence="1" id="KW-0472">Membrane</keyword>
<feature type="transmembrane region" description="Helical" evidence="1">
    <location>
        <begin position="343"/>
        <end position="364"/>
    </location>
</feature>
<feature type="transmembrane region" description="Helical" evidence="1">
    <location>
        <begin position="240"/>
        <end position="261"/>
    </location>
</feature>
<keyword evidence="1" id="KW-0812">Transmembrane</keyword>
<dbReference type="InterPro" id="IPR025291">
    <property type="entry name" value="DUF4153"/>
</dbReference>
<feature type="transmembrane region" description="Helical" evidence="1">
    <location>
        <begin position="12"/>
        <end position="29"/>
    </location>
</feature>
<evidence type="ECO:0000313" key="2">
    <source>
        <dbReference type="EMBL" id="OKA23142.1"/>
    </source>
</evidence>
<keyword evidence="1" id="KW-1133">Transmembrane helix</keyword>
<evidence type="ECO:0000256" key="1">
    <source>
        <dbReference type="SAM" id="Phobius"/>
    </source>
</evidence>
<feature type="transmembrane region" description="Helical" evidence="1">
    <location>
        <begin position="201"/>
        <end position="228"/>
    </location>
</feature>
<dbReference type="Pfam" id="PF13687">
    <property type="entry name" value="DUF4153"/>
    <property type="match status" value="1"/>
</dbReference>
<dbReference type="Proteomes" id="UP000185990">
    <property type="component" value="Unassembled WGS sequence"/>
</dbReference>
<reference evidence="2 3" key="1">
    <citation type="submission" date="2016-11" db="EMBL/GenBank/DDBJ databases">
        <title>Draft genome of Pseudomonas versuta A4R1.12.</title>
        <authorList>
            <person name="See-Too W.-S."/>
        </authorList>
    </citation>
    <scope>NUCLEOTIDE SEQUENCE [LARGE SCALE GENOMIC DNA]</scope>
    <source>
        <strain evidence="2 3">A4R1.12</strain>
    </source>
</reference>
<gene>
    <name evidence="2" type="ORF">BOH74_14135</name>
</gene>
<feature type="transmembrane region" description="Helical" evidence="1">
    <location>
        <begin position="135"/>
        <end position="158"/>
    </location>
</feature>
<name>A0A853ZSE6_9PSED</name>
<evidence type="ECO:0000313" key="3">
    <source>
        <dbReference type="Proteomes" id="UP000185990"/>
    </source>
</evidence>
<evidence type="ECO:0008006" key="4">
    <source>
        <dbReference type="Google" id="ProtNLM"/>
    </source>
</evidence>
<feature type="transmembrane region" description="Helical" evidence="1">
    <location>
        <begin position="170"/>
        <end position="189"/>
    </location>
</feature>
<organism evidence="2 3">
    <name type="scientific">Pseudomonas versuta</name>
    <dbReference type="NCBI Taxonomy" id="1788301"/>
    <lineage>
        <taxon>Bacteria</taxon>
        <taxon>Pseudomonadati</taxon>
        <taxon>Pseudomonadota</taxon>
        <taxon>Gammaproteobacteria</taxon>
        <taxon>Pseudomonadales</taxon>
        <taxon>Pseudomonadaceae</taxon>
        <taxon>Pseudomonas</taxon>
    </lineage>
</organism>
<comment type="caution">
    <text evidence="2">The sequence shown here is derived from an EMBL/GenBank/DDBJ whole genome shotgun (WGS) entry which is preliminary data.</text>
</comment>
<feature type="transmembrane region" description="Helical" evidence="1">
    <location>
        <begin position="60"/>
        <end position="80"/>
    </location>
</feature>
<protein>
    <recommendedName>
        <fullName evidence="4">DUF4153 domain-containing protein</fullName>
    </recommendedName>
</protein>